<dbReference type="EMBL" id="KQ485667">
    <property type="protein sequence ID" value="KYP31792.1"/>
    <property type="molecule type" value="Genomic_DNA"/>
</dbReference>
<organism evidence="2 3">
    <name type="scientific">Cajanus cajan</name>
    <name type="common">Pigeon pea</name>
    <name type="synonym">Cajanus indicus</name>
    <dbReference type="NCBI Taxonomy" id="3821"/>
    <lineage>
        <taxon>Eukaryota</taxon>
        <taxon>Viridiplantae</taxon>
        <taxon>Streptophyta</taxon>
        <taxon>Embryophyta</taxon>
        <taxon>Tracheophyta</taxon>
        <taxon>Spermatophyta</taxon>
        <taxon>Magnoliopsida</taxon>
        <taxon>eudicotyledons</taxon>
        <taxon>Gunneridae</taxon>
        <taxon>Pentapetalae</taxon>
        <taxon>rosids</taxon>
        <taxon>fabids</taxon>
        <taxon>Fabales</taxon>
        <taxon>Fabaceae</taxon>
        <taxon>Papilionoideae</taxon>
        <taxon>50 kb inversion clade</taxon>
        <taxon>NPAAA clade</taxon>
        <taxon>indigoferoid/millettioid clade</taxon>
        <taxon>Phaseoleae</taxon>
        <taxon>Cajanus</taxon>
    </lineage>
</organism>
<name>A0A151QNB7_CAJCA</name>
<dbReference type="Gramene" id="C.cajan_46321.t">
    <property type="protein sequence ID" value="C.cajan_46321.t.cds1"/>
    <property type="gene ID" value="C.cajan_46321"/>
</dbReference>
<protein>
    <submittedName>
        <fullName evidence="2">Uncharacterized protein</fullName>
    </submittedName>
</protein>
<evidence type="ECO:0000313" key="1">
    <source>
        <dbReference type="EMBL" id="KYP31792.1"/>
    </source>
</evidence>
<dbReference type="AlphaFoldDB" id="A0A151QNB7"/>
<gene>
    <name evidence="1" type="ORF">KK1_047711</name>
    <name evidence="2" type="ORF">KK1_047712</name>
</gene>
<dbReference type="PANTHER" id="PTHR10775:SF182">
    <property type="entry name" value="TRANSPOSON, EN_SPM-LIKE, TRANSPOSASE-ASSOCIATED DOMAIN PROTEIN-RELATED"/>
    <property type="match status" value="1"/>
</dbReference>
<evidence type="ECO:0000313" key="2">
    <source>
        <dbReference type="EMBL" id="KYP31793.1"/>
    </source>
</evidence>
<sequence length="130" mass="15211">MLPEDNTLSNRNYEVKKILCLMGLEYKKIHACSNDYVLYTNDFATLKVCPTCGLSRFKKKIDASSREEEIEGPPAKVLWYLPIISRFKILFAIKEDAKNLTWHENGRKVDKFLRHPADSSQWKRIDETFP</sequence>
<dbReference type="Gramene" id="C.cajan_46322.t">
    <property type="protein sequence ID" value="C.cajan_46322.t.cds1"/>
    <property type="gene ID" value="C.cajan_46322"/>
</dbReference>
<dbReference type="Proteomes" id="UP000075243">
    <property type="component" value="Unassembled WGS sequence"/>
</dbReference>
<keyword evidence="3" id="KW-1185">Reference proteome</keyword>
<accession>A0A151QNB7</accession>
<dbReference type="PANTHER" id="PTHR10775">
    <property type="entry name" value="OS08G0208400 PROTEIN"/>
    <property type="match status" value="1"/>
</dbReference>
<proteinExistence type="predicted"/>
<evidence type="ECO:0000313" key="3">
    <source>
        <dbReference type="Proteomes" id="UP000075243"/>
    </source>
</evidence>
<reference evidence="2 3" key="1">
    <citation type="journal article" date="2012" name="Nat. Biotechnol.">
        <title>Draft genome sequence of pigeonpea (Cajanus cajan), an orphan legume crop of resource-poor farmers.</title>
        <authorList>
            <person name="Varshney R.K."/>
            <person name="Chen W."/>
            <person name="Li Y."/>
            <person name="Bharti A.K."/>
            <person name="Saxena R.K."/>
            <person name="Schlueter J.A."/>
            <person name="Donoghue M.T."/>
            <person name="Azam S."/>
            <person name="Fan G."/>
            <person name="Whaley A.M."/>
            <person name="Farmer A.D."/>
            <person name="Sheridan J."/>
            <person name="Iwata A."/>
            <person name="Tuteja R."/>
            <person name="Penmetsa R.V."/>
            <person name="Wu W."/>
            <person name="Upadhyaya H.D."/>
            <person name="Yang S.P."/>
            <person name="Shah T."/>
            <person name="Saxena K.B."/>
            <person name="Michael T."/>
            <person name="McCombie W.R."/>
            <person name="Yang B."/>
            <person name="Zhang G."/>
            <person name="Yang H."/>
            <person name="Wang J."/>
            <person name="Spillane C."/>
            <person name="Cook D.R."/>
            <person name="May G.D."/>
            <person name="Xu X."/>
            <person name="Jackson S.A."/>
        </authorList>
    </citation>
    <scope>NUCLEOTIDE SEQUENCE [LARGE SCALE GENOMIC DNA]</scope>
    <source>
        <strain evidence="3">cv. Asha</strain>
    </source>
</reference>
<dbReference type="EMBL" id="KQ485667">
    <property type="protein sequence ID" value="KYP31793.1"/>
    <property type="molecule type" value="Genomic_DNA"/>
</dbReference>
<dbReference type="OMA" id="MHACPHD"/>